<dbReference type="EMBL" id="UOFL01000202">
    <property type="protein sequence ID" value="VAW80646.1"/>
    <property type="molecule type" value="Genomic_DNA"/>
</dbReference>
<dbReference type="FunFam" id="3.40.50.300:FF:000292">
    <property type="entry name" value="ATP-dependent dethiobiotin synthetase BioD"/>
    <property type="match status" value="1"/>
</dbReference>
<dbReference type="PIRSF" id="PIRSF006755">
    <property type="entry name" value="DTB_synth"/>
    <property type="match status" value="1"/>
</dbReference>
<proteinExistence type="inferred from homology"/>
<dbReference type="NCBIfam" id="TIGR00347">
    <property type="entry name" value="bioD"/>
    <property type="match status" value="1"/>
</dbReference>
<keyword evidence="4" id="KW-0547">Nucleotide-binding</keyword>
<keyword evidence="5" id="KW-0093">Biotin biosynthesis</keyword>
<dbReference type="GO" id="GO:0009102">
    <property type="term" value="P:biotin biosynthetic process"/>
    <property type="evidence" value="ECO:0007669"/>
    <property type="project" value="UniProtKB-UniPathway"/>
</dbReference>
<keyword evidence="3" id="KW-0479">Metal-binding</keyword>
<gene>
    <name evidence="8" type="ORF">MNBD_GAMMA12-834</name>
</gene>
<protein>
    <submittedName>
        <fullName evidence="8">Dethiobiotin synthetase</fullName>
        <ecNumber evidence="8">6.3.3.3</ecNumber>
    </submittedName>
</protein>
<keyword evidence="7" id="KW-0460">Magnesium</keyword>
<keyword evidence="2 8" id="KW-0436">Ligase</keyword>
<keyword evidence="6" id="KW-0067">ATP-binding</keyword>
<dbReference type="HAMAP" id="MF_00336">
    <property type="entry name" value="BioD"/>
    <property type="match status" value="1"/>
</dbReference>
<dbReference type="InterPro" id="IPR027417">
    <property type="entry name" value="P-loop_NTPase"/>
</dbReference>
<dbReference type="PANTHER" id="PTHR43210:SF5">
    <property type="entry name" value="DETHIOBIOTIN SYNTHETASE"/>
    <property type="match status" value="1"/>
</dbReference>
<dbReference type="SUPFAM" id="SSF52540">
    <property type="entry name" value="P-loop containing nucleoside triphosphate hydrolases"/>
    <property type="match status" value="1"/>
</dbReference>
<dbReference type="GO" id="GO:0005524">
    <property type="term" value="F:ATP binding"/>
    <property type="evidence" value="ECO:0007669"/>
    <property type="project" value="UniProtKB-KW"/>
</dbReference>
<dbReference type="Gene3D" id="3.40.50.300">
    <property type="entry name" value="P-loop containing nucleotide triphosphate hydrolases"/>
    <property type="match status" value="1"/>
</dbReference>
<accession>A0A3B0ZIX5</accession>
<dbReference type="GO" id="GO:0004141">
    <property type="term" value="F:dethiobiotin synthase activity"/>
    <property type="evidence" value="ECO:0007669"/>
    <property type="project" value="UniProtKB-EC"/>
</dbReference>
<dbReference type="InterPro" id="IPR004472">
    <property type="entry name" value="DTB_synth_BioD"/>
</dbReference>
<evidence type="ECO:0000256" key="6">
    <source>
        <dbReference type="ARBA" id="ARBA00022840"/>
    </source>
</evidence>
<evidence type="ECO:0000313" key="8">
    <source>
        <dbReference type="EMBL" id="VAW80646.1"/>
    </source>
</evidence>
<reference evidence="8" key="1">
    <citation type="submission" date="2018-06" db="EMBL/GenBank/DDBJ databases">
        <authorList>
            <person name="Zhirakovskaya E."/>
        </authorList>
    </citation>
    <scope>NUCLEOTIDE SEQUENCE</scope>
</reference>
<dbReference type="CDD" id="cd03109">
    <property type="entry name" value="DTBS"/>
    <property type="match status" value="1"/>
</dbReference>
<dbReference type="Pfam" id="PF13500">
    <property type="entry name" value="AAA_26"/>
    <property type="match status" value="1"/>
</dbReference>
<evidence type="ECO:0000256" key="7">
    <source>
        <dbReference type="ARBA" id="ARBA00022842"/>
    </source>
</evidence>
<dbReference type="UniPathway" id="UPA00078"/>
<dbReference type="AlphaFoldDB" id="A0A3B0ZIX5"/>
<dbReference type="PANTHER" id="PTHR43210">
    <property type="entry name" value="DETHIOBIOTIN SYNTHETASE"/>
    <property type="match status" value="1"/>
</dbReference>
<name>A0A3B0ZIX5_9ZZZZ</name>
<evidence type="ECO:0000256" key="4">
    <source>
        <dbReference type="ARBA" id="ARBA00022741"/>
    </source>
</evidence>
<evidence type="ECO:0000256" key="5">
    <source>
        <dbReference type="ARBA" id="ARBA00022756"/>
    </source>
</evidence>
<organism evidence="8">
    <name type="scientific">hydrothermal vent metagenome</name>
    <dbReference type="NCBI Taxonomy" id="652676"/>
    <lineage>
        <taxon>unclassified sequences</taxon>
        <taxon>metagenomes</taxon>
        <taxon>ecological metagenomes</taxon>
    </lineage>
</organism>
<keyword evidence="1" id="KW-0963">Cytoplasm</keyword>
<sequence length="243" mass="26671">MKQIAKKSFFIAGTDTGVGKTEVSLGLMESFKRRDYCVAGMKPIACGGMESSQGLENEDASRILAAISADFWRREAWCATPRRYEIVNPYMFKLPIAPHIAAEKENVNINIASIERQLRKIESNAEVTIVEGVGGWQVPISQQSTMQDLVKVLNIPIILTVGLKLGALNHSLLTYQAIKNAGLHCCAWVANTLDSEMSCVTENIQAINQRFDCPCLGVIPDLALPISSQLLADFLDVDILLSM</sequence>
<dbReference type="GO" id="GO:0000287">
    <property type="term" value="F:magnesium ion binding"/>
    <property type="evidence" value="ECO:0007669"/>
    <property type="project" value="InterPro"/>
</dbReference>
<evidence type="ECO:0000256" key="2">
    <source>
        <dbReference type="ARBA" id="ARBA00022598"/>
    </source>
</evidence>
<dbReference type="EC" id="6.3.3.3" evidence="8"/>
<evidence type="ECO:0000256" key="1">
    <source>
        <dbReference type="ARBA" id="ARBA00022490"/>
    </source>
</evidence>
<evidence type="ECO:0000256" key="3">
    <source>
        <dbReference type="ARBA" id="ARBA00022723"/>
    </source>
</evidence>
<dbReference type="GO" id="GO:0005829">
    <property type="term" value="C:cytosol"/>
    <property type="evidence" value="ECO:0007669"/>
    <property type="project" value="TreeGrafter"/>
</dbReference>
<dbReference type="GO" id="GO:0042803">
    <property type="term" value="F:protein homodimerization activity"/>
    <property type="evidence" value="ECO:0007669"/>
    <property type="project" value="UniProtKB-ARBA"/>
</dbReference>